<accession>A0A8T8XB85</accession>
<gene>
    <name evidence="1" type="ORF">BO86DRAFT_186523</name>
</gene>
<dbReference type="Proteomes" id="UP000249497">
    <property type="component" value="Unassembled WGS sequence"/>
</dbReference>
<organism evidence="1 2">
    <name type="scientific">Aspergillus japonicus CBS 114.51</name>
    <dbReference type="NCBI Taxonomy" id="1448312"/>
    <lineage>
        <taxon>Eukaryota</taxon>
        <taxon>Fungi</taxon>
        <taxon>Dikarya</taxon>
        <taxon>Ascomycota</taxon>
        <taxon>Pezizomycotina</taxon>
        <taxon>Eurotiomycetes</taxon>
        <taxon>Eurotiomycetidae</taxon>
        <taxon>Eurotiales</taxon>
        <taxon>Aspergillaceae</taxon>
        <taxon>Aspergillus</taxon>
        <taxon>Aspergillus subgen. Circumdati</taxon>
    </lineage>
</organism>
<proteinExistence type="predicted"/>
<evidence type="ECO:0000313" key="2">
    <source>
        <dbReference type="Proteomes" id="UP000249497"/>
    </source>
</evidence>
<dbReference type="PROSITE" id="PS51257">
    <property type="entry name" value="PROKAR_LIPOPROTEIN"/>
    <property type="match status" value="1"/>
</dbReference>
<sequence length="82" mass="8389">MGKPVKTSPAGIGANSHSSVSCMAAGSAGEISINRGAQSSSLPGQGLTRFDQQISNSFRHRVGQSVSANAQMVGSEVYFSCI</sequence>
<dbReference type="AlphaFoldDB" id="A0A8T8XB85"/>
<dbReference type="EMBL" id="KZ824775">
    <property type="protein sequence ID" value="RAH85250.1"/>
    <property type="molecule type" value="Genomic_DNA"/>
</dbReference>
<protein>
    <submittedName>
        <fullName evidence="1">Uncharacterized protein</fullName>
    </submittedName>
</protein>
<name>A0A8T8XB85_ASPJA</name>
<evidence type="ECO:0000313" key="1">
    <source>
        <dbReference type="EMBL" id="RAH85250.1"/>
    </source>
</evidence>
<keyword evidence="2" id="KW-1185">Reference proteome</keyword>
<dbReference type="RefSeq" id="XP_025531144.1">
    <property type="nucleotide sequence ID" value="XM_025666631.1"/>
</dbReference>
<dbReference type="GeneID" id="37170323"/>
<reference evidence="1 2" key="1">
    <citation type="submission" date="2018-02" db="EMBL/GenBank/DDBJ databases">
        <title>The genomes of Aspergillus section Nigri reveals drivers in fungal speciation.</title>
        <authorList>
            <consortium name="DOE Joint Genome Institute"/>
            <person name="Vesth T.C."/>
            <person name="Nybo J."/>
            <person name="Theobald S."/>
            <person name="Brandl J."/>
            <person name="Frisvad J.C."/>
            <person name="Nielsen K.F."/>
            <person name="Lyhne E.K."/>
            <person name="Kogle M.E."/>
            <person name="Kuo A."/>
            <person name="Riley R."/>
            <person name="Clum A."/>
            <person name="Nolan M."/>
            <person name="Lipzen A."/>
            <person name="Salamov A."/>
            <person name="Henrissat B."/>
            <person name="Wiebenga A."/>
            <person name="De vries R.P."/>
            <person name="Grigoriev I.V."/>
            <person name="Mortensen U.H."/>
            <person name="Andersen M.R."/>
            <person name="Baker S.E."/>
        </authorList>
    </citation>
    <scope>NUCLEOTIDE SEQUENCE [LARGE SCALE GENOMIC DNA]</scope>
    <source>
        <strain evidence="1 2">CBS 114.51</strain>
    </source>
</reference>